<feature type="domain" description="DUF7356" evidence="3">
    <location>
        <begin position="104"/>
        <end position="202"/>
    </location>
</feature>
<accession>A0A6P6VNR2</accession>
<feature type="compositionally biased region" description="Basic and acidic residues" evidence="1">
    <location>
        <begin position="90"/>
        <end position="100"/>
    </location>
</feature>
<name>A0A6P6VNR2_COFAR</name>
<dbReference type="Proteomes" id="UP001652660">
    <property type="component" value="Chromosome 2c"/>
</dbReference>
<feature type="region of interest" description="Disordered" evidence="1">
    <location>
        <begin position="259"/>
        <end position="319"/>
    </location>
</feature>
<proteinExistence type="predicted"/>
<dbReference type="PANTHER" id="PTHR34200:SF2">
    <property type="entry name" value="TRANSMEMBRANE PROTEIN"/>
    <property type="match status" value="1"/>
</dbReference>
<dbReference type="OrthoDB" id="785602at2759"/>
<organism evidence="4 5">
    <name type="scientific">Coffea arabica</name>
    <name type="common">Arabian coffee</name>
    <dbReference type="NCBI Taxonomy" id="13443"/>
    <lineage>
        <taxon>Eukaryota</taxon>
        <taxon>Viridiplantae</taxon>
        <taxon>Streptophyta</taxon>
        <taxon>Embryophyta</taxon>
        <taxon>Tracheophyta</taxon>
        <taxon>Spermatophyta</taxon>
        <taxon>Magnoliopsida</taxon>
        <taxon>eudicotyledons</taxon>
        <taxon>Gunneridae</taxon>
        <taxon>Pentapetalae</taxon>
        <taxon>asterids</taxon>
        <taxon>lamiids</taxon>
        <taxon>Gentianales</taxon>
        <taxon>Rubiaceae</taxon>
        <taxon>Ixoroideae</taxon>
        <taxon>Gardenieae complex</taxon>
        <taxon>Bertiereae - Coffeeae clade</taxon>
        <taxon>Coffeeae</taxon>
        <taxon>Coffea</taxon>
    </lineage>
</organism>
<evidence type="ECO:0000313" key="4">
    <source>
        <dbReference type="Proteomes" id="UP001652660"/>
    </source>
</evidence>
<feature type="compositionally biased region" description="Basic and acidic residues" evidence="1">
    <location>
        <begin position="38"/>
        <end position="47"/>
    </location>
</feature>
<feature type="signal peptide" evidence="2">
    <location>
        <begin position="1"/>
        <end position="18"/>
    </location>
</feature>
<keyword evidence="4" id="KW-1185">Reference proteome</keyword>
<evidence type="ECO:0000256" key="2">
    <source>
        <dbReference type="SAM" id="SignalP"/>
    </source>
</evidence>
<evidence type="ECO:0000256" key="1">
    <source>
        <dbReference type="SAM" id="MobiDB-lite"/>
    </source>
</evidence>
<feature type="region of interest" description="Disordered" evidence="1">
    <location>
        <begin position="36"/>
        <end position="102"/>
    </location>
</feature>
<dbReference type="Pfam" id="PF24053">
    <property type="entry name" value="DUF7356"/>
    <property type="match status" value="1"/>
</dbReference>
<feature type="compositionally biased region" description="Acidic residues" evidence="1">
    <location>
        <begin position="272"/>
        <end position="288"/>
    </location>
</feature>
<reference evidence="5" key="2">
    <citation type="submission" date="2025-08" db="UniProtKB">
        <authorList>
            <consortium name="RefSeq"/>
        </authorList>
    </citation>
    <scope>IDENTIFICATION</scope>
    <source>
        <tissue evidence="5">Leaves</tissue>
    </source>
</reference>
<evidence type="ECO:0000313" key="5">
    <source>
        <dbReference type="RefSeq" id="XP_027104145.1"/>
    </source>
</evidence>
<reference evidence="4" key="1">
    <citation type="journal article" date="2025" name="Foods">
        <title>Unveiling the Microbial Signatures of Arabica Coffee Cherries: Insights into Ripeness Specific Diversity, Functional Traits, and Implications for Quality and Safety.</title>
        <authorList>
            <consortium name="RefSeq"/>
            <person name="Tenea G.N."/>
            <person name="Cifuentes V."/>
            <person name="Reyes P."/>
            <person name="Cevallos-Vallejos M."/>
        </authorList>
    </citation>
    <scope>NUCLEOTIDE SEQUENCE [LARGE SCALE GENOMIC DNA]</scope>
</reference>
<dbReference type="PANTHER" id="PTHR34200">
    <property type="entry name" value="DENTIN SIALOPHOSPHOPROTEIN-LIKE ISOFORM X1"/>
    <property type="match status" value="1"/>
</dbReference>
<evidence type="ECO:0000259" key="3">
    <source>
        <dbReference type="Pfam" id="PF24053"/>
    </source>
</evidence>
<keyword evidence="2" id="KW-0732">Signal</keyword>
<dbReference type="InterPro" id="IPR055780">
    <property type="entry name" value="DUF7356"/>
</dbReference>
<feature type="chain" id="PRO_5027759073" description="DUF7356 domain-containing protein" evidence="2">
    <location>
        <begin position="19"/>
        <end position="319"/>
    </location>
</feature>
<dbReference type="GeneID" id="113725273"/>
<dbReference type="RefSeq" id="XP_027104145.1">
    <property type="nucleotide sequence ID" value="XM_027248344.2"/>
</dbReference>
<gene>
    <name evidence="5" type="primary">LOC113725273</name>
</gene>
<protein>
    <recommendedName>
        <fullName evidence="3">DUF7356 domain-containing protein</fullName>
    </recommendedName>
</protein>
<sequence>MSHWKIMTFLSLIYLIWAVPQRSSAASPCQARRNLALRGDKFNRKPVQEASPSPSPGPAVAKSNSGDGYFRGNPPKTEASPSPIPGPEAAKSKSVDHNIEGNEPNALETCDLNFQKCHDDVTNVTACLLPKDEDANSGLFLLVHNDGESSVKLNVTLLPVNSSQNDVDILAHKVRKINVSSIASRSSSIVVNAGNWSCVIERGVRIPPGLPSYTAYVKPINGAYLLLATALLIGVMWACCKIGRDGRHLNGVPYQELEMGQQGSGSSRNVETLEESWDQSWDDDWDEEVTLKSPGGNHLGSRRANGVDSNGWGSDWNDQ</sequence>
<dbReference type="AlphaFoldDB" id="A0A6P6VNR2"/>